<comment type="caution">
    <text evidence="3">The sequence shown here is derived from an EMBL/GenBank/DDBJ whole genome shotgun (WGS) entry which is preliminary data.</text>
</comment>
<protein>
    <recommendedName>
        <fullName evidence="2">Bifunctional inhibitor/plant lipid transfer protein/seed storage helical domain-containing protein</fullName>
    </recommendedName>
</protein>
<dbReference type="CDD" id="cd00010">
    <property type="entry name" value="AAI_LTSS"/>
    <property type="match status" value="1"/>
</dbReference>
<dbReference type="Pfam" id="PF14368">
    <property type="entry name" value="LTP_2"/>
    <property type="match status" value="1"/>
</dbReference>
<dbReference type="InterPro" id="IPR016140">
    <property type="entry name" value="Bifunc_inhib/LTP/seed_store"/>
</dbReference>
<dbReference type="SUPFAM" id="SSF47699">
    <property type="entry name" value="Bifunctional inhibitor/lipid-transfer protein/seed storage 2S albumin"/>
    <property type="match status" value="1"/>
</dbReference>
<accession>A0AAU9P584</accession>
<dbReference type="Gene3D" id="1.10.110.10">
    <property type="entry name" value="Plant lipid-transfer and hydrophobic proteins"/>
    <property type="match status" value="1"/>
</dbReference>
<feature type="chain" id="PRO_5043807086" description="Bifunctional inhibitor/plant lipid transfer protein/seed storage helical domain-containing protein" evidence="1">
    <location>
        <begin position="24"/>
        <end position="114"/>
    </location>
</feature>
<dbReference type="AlphaFoldDB" id="A0AAU9P584"/>
<reference evidence="3 4" key="1">
    <citation type="submission" date="2022-01" db="EMBL/GenBank/DDBJ databases">
        <authorList>
            <person name="Xiong W."/>
            <person name="Schranz E."/>
        </authorList>
    </citation>
    <scope>NUCLEOTIDE SEQUENCE [LARGE SCALE GENOMIC DNA]</scope>
</reference>
<keyword evidence="1" id="KW-0732">Signal</keyword>
<sequence>MAASVKLVYFVVLVMSAWSEVDGASECGNVSPDMEALTLIPCSSAVQDENASVSGSCCSQALNLVKNPACLCAVMLSNTVKSSGINPEIALTIPKRCNIADQPVGYQCGVYTLP</sequence>
<feature type="signal peptide" evidence="1">
    <location>
        <begin position="1"/>
        <end position="23"/>
    </location>
</feature>
<evidence type="ECO:0000313" key="3">
    <source>
        <dbReference type="EMBL" id="CAH1445360.1"/>
    </source>
</evidence>
<organism evidence="3 4">
    <name type="scientific">Lactuca virosa</name>
    <dbReference type="NCBI Taxonomy" id="75947"/>
    <lineage>
        <taxon>Eukaryota</taxon>
        <taxon>Viridiplantae</taxon>
        <taxon>Streptophyta</taxon>
        <taxon>Embryophyta</taxon>
        <taxon>Tracheophyta</taxon>
        <taxon>Spermatophyta</taxon>
        <taxon>Magnoliopsida</taxon>
        <taxon>eudicotyledons</taxon>
        <taxon>Gunneridae</taxon>
        <taxon>Pentapetalae</taxon>
        <taxon>asterids</taxon>
        <taxon>campanulids</taxon>
        <taxon>Asterales</taxon>
        <taxon>Asteraceae</taxon>
        <taxon>Cichorioideae</taxon>
        <taxon>Cichorieae</taxon>
        <taxon>Lactucinae</taxon>
        <taxon>Lactuca</taxon>
    </lineage>
</organism>
<evidence type="ECO:0000259" key="2">
    <source>
        <dbReference type="Pfam" id="PF14368"/>
    </source>
</evidence>
<dbReference type="InterPro" id="IPR036312">
    <property type="entry name" value="Bifun_inhib/LTP/seed_sf"/>
</dbReference>
<name>A0AAU9P584_9ASTR</name>
<dbReference type="PANTHER" id="PTHR33122">
    <property type="entry name" value="LIPID BINDING PROTEIN-RELATED"/>
    <property type="match status" value="1"/>
</dbReference>
<dbReference type="EMBL" id="CAKMRJ010005523">
    <property type="protein sequence ID" value="CAH1445360.1"/>
    <property type="molecule type" value="Genomic_DNA"/>
</dbReference>
<feature type="domain" description="Bifunctional inhibitor/plant lipid transfer protein/seed storage helical" evidence="2">
    <location>
        <begin position="26"/>
        <end position="104"/>
    </location>
</feature>
<dbReference type="InterPro" id="IPR039265">
    <property type="entry name" value="DIR1-like"/>
</dbReference>
<dbReference type="Proteomes" id="UP001157418">
    <property type="component" value="Unassembled WGS sequence"/>
</dbReference>
<dbReference type="PANTHER" id="PTHR33122:SF4">
    <property type="entry name" value="OS04G0415800 PROTEIN"/>
    <property type="match status" value="1"/>
</dbReference>
<proteinExistence type="predicted"/>
<evidence type="ECO:0000256" key="1">
    <source>
        <dbReference type="SAM" id="SignalP"/>
    </source>
</evidence>
<gene>
    <name evidence="3" type="ORF">LVIROSA_LOCUS31124</name>
</gene>
<dbReference type="GO" id="GO:0005504">
    <property type="term" value="F:fatty acid binding"/>
    <property type="evidence" value="ECO:0007669"/>
    <property type="project" value="InterPro"/>
</dbReference>
<dbReference type="GO" id="GO:0009627">
    <property type="term" value="P:systemic acquired resistance"/>
    <property type="evidence" value="ECO:0007669"/>
    <property type="project" value="InterPro"/>
</dbReference>
<keyword evidence="4" id="KW-1185">Reference proteome</keyword>
<evidence type="ECO:0000313" key="4">
    <source>
        <dbReference type="Proteomes" id="UP001157418"/>
    </source>
</evidence>